<dbReference type="CDD" id="cd00130">
    <property type="entry name" value="PAS"/>
    <property type="match status" value="1"/>
</dbReference>
<dbReference type="InterPro" id="IPR050351">
    <property type="entry name" value="BphY/WalK/GraS-like"/>
</dbReference>
<dbReference type="Gene3D" id="3.30.450.20">
    <property type="entry name" value="PAS domain"/>
    <property type="match status" value="1"/>
</dbReference>
<feature type="transmembrane region" description="Helical" evidence="9">
    <location>
        <begin position="12"/>
        <end position="33"/>
    </location>
</feature>
<dbReference type="InterPro" id="IPR036890">
    <property type="entry name" value="HATPase_C_sf"/>
</dbReference>
<evidence type="ECO:0000256" key="5">
    <source>
        <dbReference type="ARBA" id="ARBA00022679"/>
    </source>
</evidence>
<dbReference type="RefSeq" id="WP_144279282.1">
    <property type="nucleotide sequence ID" value="NZ_CP041730.1"/>
</dbReference>
<dbReference type="Pfam" id="PF08447">
    <property type="entry name" value="PAS_3"/>
    <property type="match status" value="1"/>
</dbReference>
<dbReference type="GO" id="GO:0000156">
    <property type="term" value="F:phosphorelay response regulator activity"/>
    <property type="evidence" value="ECO:0007669"/>
    <property type="project" value="TreeGrafter"/>
</dbReference>
<dbReference type="InterPro" id="IPR004358">
    <property type="entry name" value="Sig_transdc_His_kin-like_C"/>
</dbReference>
<comment type="subcellular location">
    <subcellularLocation>
        <location evidence="2">Cell inner membrane</location>
        <topology evidence="2">Multi-pass membrane protein</topology>
    </subcellularLocation>
</comment>
<evidence type="ECO:0000256" key="1">
    <source>
        <dbReference type="ARBA" id="ARBA00000085"/>
    </source>
</evidence>
<dbReference type="AlphaFoldDB" id="A0A516SIC1"/>
<dbReference type="InterPro" id="IPR005467">
    <property type="entry name" value="His_kinase_dom"/>
</dbReference>
<dbReference type="InterPro" id="IPR003594">
    <property type="entry name" value="HATPase_dom"/>
</dbReference>
<dbReference type="Pfam" id="PF02518">
    <property type="entry name" value="HATPase_c"/>
    <property type="match status" value="1"/>
</dbReference>
<dbReference type="PROSITE" id="PS50885">
    <property type="entry name" value="HAMP"/>
    <property type="match status" value="1"/>
</dbReference>
<keyword evidence="8" id="KW-0175">Coiled coil</keyword>
<dbReference type="SMART" id="SM00086">
    <property type="entry name" value="PAC"/>
    <property type="match status" value="1"/>
</dbReference>
<evidence type="ECO:0000256" key="4">
    <source>
        <dbReference type="ARBA" id="ARBA00022553"/>
    </source>
</evidence>
<dbReference type="InterPro" id="IPR013655">
    <property type="entry name" value="PAS_fold_3"/>
</dbReference>
<dbReference type="PANTHER" id="PTHR42878:SF15">
    <property type="entry name" value="BACTERIOPHYTOCHROME"/>
    <property type="match status" value="1"/>
</dbReference>
<dbReference type="Gene3D" id="3.30.565.10">
    <property type="entry name" value="Histidine kinase-like ATPase, C-terminal domain"/>
    <property type="match status" value="1"/>
</dbReference>
<keyword evidence="4" id="KW-0597">Phosphoprotein</keyword>
<evidence type="ECO:0000256" key="9">
    <source>
        <dbReference type="SAM" id="Phobius"/>
    </source>
</evidence>
<reference evidence="14" key="1">
    <citation type="submission" date="2019-07" db="EMBL/GenBank/DDBJ databases">
        <title>Chitinimonas sp. nov., isolated from Ny-Alesund, arctica soil.</title>
        <authorList>
            <person name="Xu Q."/>
            <person name="Peng F."/>
        </authorList>
    </citation>
    <scope>NUCLEOTIDE SEQUENCE [LARGE SCALE GENOMIC DNA]</scope>
    <source>
        <strain evidence="14">R3-44</strain>
    </source>
</reference>
<feature type="transmembrane region" description="Helical" evidence="9">
    <location>
        <begin position="163"/>
        <end position="184"/>
    </location>
</feature>
<dbReference type="KEGG" id="cari:FNU76_16935"/>
<evidence type="ECO:0000313" key="13">
    <source>
        <dbReference type="EMBL" id="QDQ27895.1"/>
    </source>
</evidence>
<evidence type="ECO:0000259" key="11">
    <source>
        <dbReference type="PROSITE" id="PS50113"/>
    </source>
</evidence>
<dbReference type="Pfam" id="PF00512">
    <property type="entry name" value="HisKA"/>
    <property type="match status" value="1"/>
</dbReference>
<dbReference type="CDD" id="cd06225">
    <property type="entry name" value="HAMP"/>
    <property type="match status" value="1"/>
</dbReference>
<dbReference type="GO" id="GO:0007234">
    <property type="term" value="P:osmosensory signaling via phosphorelay pathway"/>
    <property type="evidence" value="ECO:0007669"/>
    <property type="project" value="TreeGrafter"/>
</dbReference>
<keyword evidence="7 9" id="KW-0472">Membrane</keyword>
<accession>A0A516SIC1</accession>
<keyword evidence="9" id="KW-1133">Transmembrane helix</keyword>
<proteinExistence type="predicted"/>
<evidence type="ECO:0000256" key="8">
    <source>
        <dbReference type="SAM" id="Coils"/>
    </source>
</evidence>
<name>A0A516SIC1_9NEIS</name>
<dbReference type="InterPro" id="IPR035965">
    <property type="entry name" value="PAS-like_dom_sf"/>
</dbReference>
<dbReference type="SUPFAM" id="SSF55874">
    <property type="entry name" value="ATPase domain of HSP90 chaperone/DNA topoisomerase II/histidine kinase"/>
    <property type="match status" value="1"/>
</dbReference>
<dbReference type="InterPro" id="IPR001610">
    <property type="entry name" value="PAC"/>
</dbReference>
<feature type="domain" description="Histidine kinase" evidence="10">
    <location>
        <begin position="392"/>
        <end position="606"/>
    </location>
</feature>
<evidence type="ECO:0000256" key="3">
    <source>
        <dbReference type="ARBA" id="ARBA00012438"/>
    </source>
</evidence>
<dbReference type="PANTHER" id="PTHR42878">
    <property type="entry name" value="TWO-COMPONENT HISTIDINE KINASE"/>
    <property type="match status" value="1"/>
</dbReference>
<dbReference type="GO" id="GO:0000155">
    <property type="term" value="F:phosphorelay sensor kinase activity"/>
    <property type="evidence" value="ECO:0007669"/>
    <property type="project" value="InterPro"/>
</dbReference>
<dbReference type="InterPro" id="IPR036097">
    <property type="entry name" value="HisK_dim/P_sf"/>
</dbReference>
<dbReference type="PROSITE" id="PS50109">
    <property type="entry name" value="HIS_KIN"/>
    <property type="match status" value="1"/>
</dbReference>
<evidence type="ECO:0000259" key="10">
    <source>
        <dbReference type="PROSITE" id="PS50109"/>
    </source>
</evidence>
<dbReference type="SMART" id="SM00304">
    <property type="entry name" value="HAMP"/>
    <property type="match status" value="1"/>
</dbReference>
<dbReference type="SMART" id="SM00387">
    <property type="entry name" value="HATPase_c"/>
    <property type="match status" value="1"/>
</dbReference>
<organism evidence="13 14">
    <name type="scientific">Chitinimonas arctica</name>
    <dbReference type="NCBI Taxonomy" id="2594795"/>
    <lineage>
        <taxon>Bacteria</taxon>
        <taxon>Pseudomonadati</taxon>
        <taxon>Pseudomonadota</taxon>
        <taxon>Betaproteobacteria</taxon>
        <taxon>Neisseriales</taxon>
        <taxon>Chitinibacteraceae</taxon>
        <taxon>Chitinimonas</taxon>
    </lineage>
</organism>
<dbReference type="Proteomes" id="UP000317550">
    <property type="component" value="Chromosome"/>
</dbReference>
<dbReference type="OrthoDB" id="9808408at2"/>
<feature type="domain" description="HAMP" evidence="12">
    <location>
        <begin position="182"/>
        <end position="234"/>
    </location>
</feature>
<feature type="domain" description="PAC" evidence="11">
    <location>
        <begin position="311"/>
        <end position="363"/>
    </location>
</feature>
<evidence type="ECO:0000256" key="2">
    <source>
        <dbReference type="ARBA" id="ARBA00004429"/>
    </source>
</evidence>
<dbReference type="Gene3D" id="6.10.340.10">
    <property type="match status" value="1"/>
</dbReference>
<dbReference type="InterPro" id="IPR000700">
    <property type="entry name" value="PAS-assoc_C"/>
</dbReference>
<dbReference type="SUPFAM" id="SSF47384">
    <property type="entry name" value="Homodimeric domain of signal transducing histidine kinase"/>
    <property type="match status" value="1"/>
</dbReference>
<dbReference type="CDD" id="cd00082">
    <property type="entry name" value="HisKA"/>
    <property type="match status" value="1"/>
</dbReference>
<dbReference type="InterPro" id="IPR003661">
    <property type="entry name" value="HisK_dim/P_dom"/>
</dbReference>
<evidence type="ECO:0000256" key="7">
    <source>
        <dbReference type="ARBA" id="ARBA00023136"/>
    </source>
</evidence>
<evidence type="ECO:0000256" key="6">
    <source>
        <dbReference type="ARBA" id="ARBA00022777"/>
    </source>
</evidence>
<keyword evidence="14" id="KW-1185">Reference proteome</keyword>
<dbReference type="PRINTS" id="PR00344">
    <property type="entry name" value="BCTRLSENSOR"/>
</dbReference>
<dbReference type="FunFam" id="3.30.565.10:FF:000006">
    <property type="entry name" value="Sensor histidine kinase WalK"/>
    <property type="match status" value="1"/>
</dbReference>
<keyword evidence="9" id="KW-0812">Transmembrane</keyword>
<dbReference type="InterPro" id="IPR003660">
    <property type="entry name" value="HAMP_dom"/>
</dbReference>
<dbReference type="Pfam" id="PF00672">
    <property type="entry name" value="HAMP"/>
    <property type="match status" value="1"/>
</dbReference>
<sequence>MPFPWPRSLRFRLIVTSMLVEAAVLGVLIANSVRLIDNAAHSSIEAIVAQTTPMLNAALLPYLLQRDYAGLQDFLAVAVSEHDRELVYLSVSDTKGRRVAQAGLPFDAPLPALSDDLDLAIRQGAYHIERPVTLAGQRLGQIRLGISTRIIATTRADLVQQGILIATAALGLSMLLLGGIGIWLTRSLQQAAKASRAVAAGDFSQRLPESGALEVAELAATINHMSAEVRTQLDAIRASEQEFRIQFELAGVGIGHLLANGHWLRSNHRLNELLGYSALPLPDLEQLCHPTDLPAMHTAIAKVSAGDVAGWQAEQRYRSRAGDYVWCLCTVSAYRAAGGELAYLLVVLQDLGQLKAVEEELKRYRDELELRVAQRTLALSAANQELEKFSYSVSHDLRSPLRGIAGFAQMLQEDHGDRLPEEARGYLARITRATQRMGALIDGLLALSQVSRGSLVPRQVDLALLAMAVIEDLRGSQPERQVEVRIENALPDLGDWAMLQALIQNLLGNAWKYTAKRAQARIEFGRERVGEEWVYFVRDNGAGFDQDHAVKLFGAFQRLHSADEFEGCGIGLATAARIVHRHGGRIWAEGSIGQGATFYFTLAVAPLVA</sequence>
<feature type="coiled-coil region" evidence="8">
    <location>
        <begin position="347"/>
        <end position="374"/>
    </location>
</feature>
<dbReference type="NCBIfam" id="TIGR00229">
    <property type="entry name" value="sensory_box"/>
    <property type="match status" value="1"/>
</dbReference>
<keyword evidence="6" id="KW-0418">Kinase</keyword>
<evidence type="ECO:0000259" key="12">
    <source>
        <dbReference type="PROSITE" id="PS50885"/>
    </source>
</evidence>
<dbReference type="InterPro" id="IPR000014">
    <property type="entry name" value="PAS"/>
</dbReference>
<dbReference type="GO" id="GO:0005886">
    <property type="term" value="C:plasma membrane"/>
    <property type="evidence" value="ECO:0007669"/>
    <property type="project" value="UniProtKB-SubCell"/>
</dbReference>
<dbReference type="PROSITE" id="PS50113">
    <property type="entry name" value="PAC"/>
    <property type="match status" value="1"/>
</dbReference>
<dbReference type="SUPFAM" id="SSF158472">
    <property type="entry name" value="HAMP domain-like"/>
    <property type="match status" value="1"/>
</dbReference>
<dbReference type="FunFam" id="1.10.287.130:FF:000070">
    <property type="entry name" value="Histidine kinase sensor protein"/>
    <property type="match status" value="1"/>
</dbReference>
<dbReference type="Gene3D" id="1.10.287.130">
    <property type="match status" value="1"/>
</dbReference>
<dbReference type="EC" id="2.7.13.3" evidence="3"/>
<dbReference type="SMART" id="SM00388">
    <property type="entry name" value="HisKA"/>
    <property type="match status" value="1"/>
</dbReference>
<gene>
    <name evidence="13" type="ORF">FNU76_16935</name>
</gene>
<dbReference type="EMBL" id="CP041730">
    <property type="protein sequence ID" value="QDQ27895.1"/>
    <property type="molecule type" value="Genomic_DNA"/>
</dbReference>
<dbReference type="GO" id="GO:0030295">
    <property type="term" value="F:protein kinase activator activity"/>
    <property type="evidence" value="ECO:0007669"/>
    <property type="project" value="TreeGrafter"/>
</dbReference>
<dbReference type="SUPFAM" id="SSF55785">
    <property type="entry name" value="PYP-like sensor domain (PAS domain)"/>
    <property type="match status" value="1"/>
</dbReference>
<evidence type="ECO:0000313" key="14">
    <source>
        <dbReference type="Proteomes" id="UP000317550"/>
    </source>
</evidence>
<protein>
    <recommendedName>
        <fullName evidence="3">histidine kinase</fullName>
        <ecNumber evidence="3">2.7.13.3</ecNumber>
    </recommendedName>
</protein>
<comment type="catalytic activity">
    <reaction evidence="1">
        <text>ATP + protein L-histidine = ADP + protein N-phospho-L-histidine.</text>
        <dbReference type="EC" id="2.7.13.3"/>
    </reaction>
</comment>
<keyword evidence="5" id="KW-0808">Transferase</keyword>